<name>A0A1H5X5R9_9RHOB</name>
<reference evidence="2 3" key="1">
    <citation type="submission" date="2016-10" db="EMBL/GenBank/DDBJ databases">
        <authorList>
            <person name="de Groot N.N."/>
        </authorList>
    </citation>
    <scope>NUCLEOTIDE SEQUENCE [LARGE SCALE GENOMIC DNA]</scope>
    <source>
        <strain evidence="2 3">DSM 26915</strain>
    </source>
</reference>
<organism evidence="2 3">
    <name type="scientific">Thalassococcus halodurans</name>
    <dbReference type="NCBI Taxonomy" id="373675"/>
    <lineage>
        <taxon>Bacteria</taxon>
        <taxon>Pseudomonadati</taxon>
        <taxon>Pseudomonadota</taxon>
        <taxon>Alphaproteobacteria</taxon>
        <taxon>Rhodobacterales</taxon>
        <taxon>Roseobacteraceae</taxon>
        <taxon>Thalassococcus</taxon>
    </lineage>
</organism>
<dbReference type="AlphaFoldDB" id="A0A1H5X5R9"/>
<proteinExistence type="predicted"/>
<dbReference type="Pfam" id="PF10090">
    <property type="entry name" value="HPTransfase"/>
    <property type="match status" value="1"/>
</dbReference>
<dbReference type="EMBL" id="FNUZ01000002">
    <property type="protein sequence ID" value="SEG07081.1"/>
    <property type="molecule type" value="Genomic_DNA"/>
</dbReference>
<dbReference type="Proteomes" id="UP000236752">
    <property type="component" value="Unassembled WGS sequence"/>
</dbReference>
<keyword evidence="2" id="KW-0808">Transferase</keyword>
<dbReference type="Gene3D" id="1.10.287.130">
    <property type="match status" value="1"/>
</dbReference>
<gene>
    <name evidence="2" type="ORF">SAMN04488045_1730</name>
</gene>
<dbReference type="Gene3D" id="3.30.565.10">
    <property type="entry name" value="Histidine kinase-like ATPase, C-terminal domain"/>
    <property type="match status" value="1"/>
</dbReference>
<accession>A0A1H5X5R9</accession>
<dbReference type="GO" id="GO:0016740">
    <property type="term" value="F:transferase activity"/>
    <property type="evidence" value="ECO:0007669"/>
    <property type="project" value="UniProtKB-KW"/>
</dbReference>
<dbReference type="InterPro" id="IPR018762">
    <property type="entry name" value="ChpT_C"/>
</dbReference>
<evidence type="ECO:0000259" key="1">
    <source>
        <dbReference type="Pfam" id="PF10090"/>
    </source>
</evidence>
<evidence type="ECO:0000313" key="3">
    <source>
        <dbReference type="Proteomes" id="UP000236752"/>
    </source>
</evidence>
<sequence length="223" mass="23965">MAFRSLDIKQPLPEFDAGSSASQTTDSAALAALVGSRLCHDLISPVGAIQNGIELIGLSPSVDPAGDEMRLMTHSVENASAKLKFFRIAFGLSCDESQVSRQSVQAIFDGFTRGTRKQVELAGTETMTRTQAQLVMLAFLCLESVLPMGGRIAVIIEPRGAELTVLNGQLDAEHPLWQAFEAPVDLKTLQPANVQFALLPLLAAKENRRPQLHDDAGVISLTV</sequence>
<keyword evidence="3" id="KW-1185">Reference proteome</keyword>
<protein>
    <submittedName>
        <fullName evidence="2">Histidine phosphotransferase ChpT</fullName>
    </submittedName>
</protein>
<dbReference type="InterPro" id="IPR036890">
    <property type="entry name" value="HATPase_C_sf"/>
</dbReference>
<feature type="domain" description="Histidine phosphotransferase ChpT C-terminal" evidence="1">
    <location>
        <begin position="103"/>
        <end position="209"/>
    </location>
</feature>
<evidence type="ECO:0000313" key="2">
    <source>
        <dbReference type="EMBL" id="SEG07081.1"/>
    </source>
</evidence>
<dbReference type="RefSeq" id="WP_103910034.1">
    <property type="nucleotide sequence ID" value="NZ_FNUZ01000002.1"/>
</dbReference>